<evidence type="ECO:0000256" key="1">
    <source>
        <dbReference type="SAM" id="MobiDB-lite"/>
    </source>
</evidence>
<feature type="region of interest" description="Disordered" evidence="1">
    <location>
        <begin position="1"/>
        <end position="46"/>
    </location>
</feature>
<organism evidence="2">
    <name type="scientific">bioreactor metagenome</name>
    <dbReference type="NCBI Taxonomy" id="1076179"/>
    <lineage>
        <taxon>unclassified sequences</taxon>
        <taxon>metagenomes</taxon>
        <taxon>ecological metagenomes</taxon>
    </lineage>
</organism>
<evidence type="ECO:0000313" key="2">
    <source>
        <dbReference type="EMBL" id="MPN58383.1"/>
    </source>
</evidence>
<comment type="caution">
    <text evidence="2">The sequence shown here is derived from an EMBL/GenBank/DDBJ whole genome shotgun (WGS) entry which is preliminary data.</text>
</comment>
<accession>A0A645JFL3</accession>
<dbReference type="EMBL" id="VSSQ01131020">
    <property type="protein sequence ID" value="MPN58383.1"/>
    <property type="molecule type" value="Genomic_DNA"/>
</dbReference>
<reference evidence="2" key="1">
    <citation type="submission" date="2019-08" db="EMBL/GenBank/DDBJ databases">
        <authorList>
            <person name="Kucharzyk K."/>
            <person name="Murdoch R.W."/>
            <person name="Higgins S."/>
            <person name="Loffler F."/>
        </authorList>
    </citation>
    <scope>NUCLEOTIDE SEQUENCE</scope>
</reference>
<protein>
    <submittedName>
        <fullName evidence="2">Uncharacterized protein</fullName>
    </submittedName>
</protein>
<name>A0A645JFL3_9ZZZZ</name>
<feature type="compositionally biased region" description="Basic and acidic residues" evidence="1">
    <location>
        <begin position="13"/>
        <end position="35"/>
    </location>
</feature>
<dbReference type="AlphaFoldDB" id="A0A645JFL3"/>
<gene>
    <name evidence="2" type="ORF">SDC9_206088</name>
</gene>
<sequence>MEQPQQGGSFQRPPDRDPLALELDRKDQGDKEQRYPAEPGQVSQSLRQISRELFEHNKQTDEREHCKCRWEQPHVVIGIDGADHPIDEQEVQRAGQCGGGPGYFLFLEMLHKEERIHRENPQEDQIPRQRLGVGCW</sequence>
<proteinExistence type="predicted"/>